<dbReference type="SMART" id="SM00256">
    <property type="entry name" value="FBOX"/>
    <property type="match status" value="1"/>
</dbReference>
<reference evidence="2" key="1">
    <citation type="submission" date="2021-02" db="EMBL/GenBank/DDBJ databases">
        <authorList>
            <person name="Nowell W R."/>
        </authorList>
    </citation>
    <scope>NUCLEOTIDE SEQUENCE</scope>
</reference>
<organism evidence="2 3">
    <name type="scientific">Adineta ricciae</name>
    <name type="common">Rotifer</name>
    <dbReference type="NCBI Taxonomy" id="249248"/>
    <lineage>
        <taxon>Eukaryota</taxon>
        <taxon>Metazoa</taxon>
        <taxon>Spiralia</taxon>
        <taxon>Gnathifera</taxon>
        <taxon>Rotifera</taxon>
        <taxon>Eurotatoria</taxon>
        <taxon>Bdelloidea</taxon>
        <taxon>Adinetida</taxon>
        <taxon>Adinetidae</taxon>
        <taxon>Adineta</taxon>
    </lineage>
</organism>
<dbReference type="PROSITE" id="PS50181">
    <property type="entry name" value="FBOX"/>
    <property type="match status" value="1"/>
</dbReference>
<dbReference type="Pfam" id="PF00646">
    <property type="entry name" value="F-box"/>
    <property type="match status" value="1"/>
</dbReference>
<comment type="caution">
    <text evidence="2">The sequence shown here is derived from an EMBL/GenBank/DDBJ whole genome shotgun (WGS) entry which is preliminary data.</text>
</comment>
<dbReference type="InterPro" id="IPR001810">
    <property type="entry name" value="F-box_dom"/>
</dbReference>
<accession>A0A814S0F2</accession>
<dbReference type="SUPFAM" id="SSF52047">
    <property type="entry name" value="RNI-like"/>
    <property type="match status" value="1"/>
</dbReference>
<protein>
    <recommendedName>
        <fullName evidence="1">F-box domain-containing protein</fullName>
    </recommendedName>
</protein>
<evidence type="ECO:0000313" key="3">
    <source>
        <dbReference type="Proteomes" id="UP000663852"/>
    </source>
</evidence>
<dbReference type="SUPFAM" id="SSF81383">
    <property type="entry name" value="F-box domain"/>
    <property type="match status" value="1"/>
</dbReference>
<sequence>MSVDSSVCLQELPDLVFYQILDQLDIHDILLSLRRVSRHFYNIVNSYNRLKLKIISTSPRAGIHRISRTVQSGNVLSISLMNTMEWNQWNGVQVFVSLNNLSQYTCLRSLSLFYIDMDVLENMLQEVTSLPALVSLTIEPGKINNLIERLAMLLSSAIARSNLRKLSLYAMCGYISRISWSKQCKLKELFLDSCSHNHICHILDQLPNLETFTTHDYWLPIAETPIVLTSIHLLTSLKLYCMQIPIGLLESLLSYMPALVHLHLSTYFTTFYFLQRLSQWEYLIHEKLPVLDTFKLYASTEQYQYEDVKDIESMFNRFRTPFWLELKRWYITCEYVKDGNTSNIRLYSRKDSHRNFPAKSSPAMLTHSASTTRNDDITDMSGFKPRTTLKTDTKYYRMSMEY</sequence>
<feature type="domain" description="F-box" evidence="1">
    <location>
        <begin position="6"/>
        <end position="54"/>
    </location>
</feature>
<dbReference type="EMBL" id="CAJNOJ010000114">
    <property type="protein sequence ID" value="CAF1141291.1"/>
    <property type="molecule type" value="Genomic_DNA"/>
</dbReference>
<dbReference type="Proteomes" id="UP000663852">
    <property type="component" value="Unassembled WGS sequence"/>
</dbReference>
<dbReference type="Gene3D" id="3.80.10.10">
    <property type="entry name" value="Ribonuclease Inhibitor"/>
    <property type="match status" value="1"/>
</dbReference>
<dbReference type="InterPro" id="IPR032675">
    <property type="entry name" value="LRR_dom_sf"/>
</dbReference>
<gene>
    <name evidence="2" type="ORF">EDS130_LOCUS22106</name>
</gene>
<evidence type="ECO:0000259" key="1">
    <source>
        <dbReference type="PROSITE" id="PS50181"/>
    </source>
</evidence>
<proteinExistence type="predicted"/>
<dbReference type="OrthoDB" id="2305498at2759"/>
<evidence type="ECO:0000313" key="2">
    <source>
        <dbReference type="EMBL" id="CAF1141291.1"/>
    </source>
</evidence>
<name>A0A814S0F2_ADIRI</name>
<dbReference type="InterPro" id="IPR036047">
    <property type="entry name" value="F-box-like_dom_sf"/>
</dbReference>
<dbReference type="AlphaFoldDB" id="A0A814S0F2"/>